<dbReference type="OrthoDB" id="9798763at2"/>
<dbReference type="Proteomes" id="UP000234882">
    <property type="component" value="Chromosome"/>
</dbReference>
<evidence type="ECO:0000313" key="4">
    <source>
        <dbReference type="Proteomes" id="UP000234882"/>
    </source>
</evidence>
<organism evidence="3 4">
    <name type="scientific">Paracoccus jeotgali</name>
    <dbReference type="NCBI Taxonomy" id="2065379"/>
    <lineage>
        <taxon>Bacteria</taxon>
        <taxon>Pseudomonadati</taxon>
        <taxon>Pseudomonadota</taxon>
        <taxon>Alphaproteobacteria</taxon>
        <taxon>Rhodobacterales</taxon>
        <taxon>Paracoccaceae</taxon>
        <taxon>Paracoccus</taxon>
    </lineage>
</organism>
<evidence type="ECO:0000256" key="1">
    <source>
        <dbReference type="SAM" id="SignalP"/>
    </source>
</evidence>
<dbReference type="EMBL" id="CP025583">
    <property type="protein sequence ID" value="AUM74138.1"/>
    <property type="molecule type" value="Genomic_DNA"/>
</dbReference>
<dbReference type="InterPro" id="IPR000572">
    <property type="entry name" value="OxRdtase_Mopterin-bd_dom"/>
</dbReference>
<dbReference type="InterPro" id="IPR036374">
    <property type="entry name" value="OxRdtase_Mopterin-bd_sf"/>
</dbReference>
<name>A0A2K9MER5_9RHOB</name>
<feature type="domain" description="Oxidoreductase molybdopterin-binding" evidence="2">
    <location>
        <begin position="63"/>
        <end position="131"/>
    </location>
</feature>
<dbReference type="Gene3D" id="3.90.420.10">
    <property type="entry name" value="Oxidoreductase, molybdopterin-binding domain"/>
    <property type="match status" value="1"/>
</dbReference>
<dbReference type="Pfam" id="PF00174">
    <property type="entry name" value="Oxidored_molyb"/>
    <property type="match status" value="1"/>
</dbReference>
<evidence type="ECO:0000259" key="2">
    <source>
        <dbReference type="Pfam" id="PF00174"/>
    </source>
</evidence>
<feature type="chain" id="PRO_5014927569" description="Oxidoreductase molybdopterin-binding domain-containing protein" evidence="1">
    <location>
        <begin position="23"/>
        <end position="157"/>
    </location>
</feature>
<proteinExistence type="predicted"/>
<feature type="signal peptide" evidence="1">
    <location>
        <begin position="1"/>
        <end position="22"/>
    </location>
</feature>
<accession>A0A2K9MER5</accession>
<keyword evidence="4" id="KW-1185">Reference proteome</keyword>
<reference evidence="4" key="1">
    <citation type="submission" date="2017-12" db="EMBL/GenBank/DDBJ databases">
        <title>Genomic analysis of Paracoccus sp. CBA4604.</title>
        <authorList>
            <person name="Roh S.W."/>
            <person name="Kim J.Y."/>
            <person name="Kim J.S."/>
        </authorList>
    </citation>
    <scope>NUCLEOTIDE SEQUENCE [LARGE SCALE GENOMIC DNA]</scope>
    <source>
        <strain evidence="4">CBA4604</strain>
    </source>
</reference>
<keyword evidence="1" id="KW-0732">Signal</keyword>
<protein>
    <recommendedName>
        <fullName evidence="2">Oxidoreductase molybdopterin-binding domain-containing protein</fullName>
    </recommendedName>
</protein>
<evidence type="ECO:0000313" key="3">
    <source>
        <dbReference type="EMBL" id="AUM74138.1"/>
    </source>
</evidence>
<dbReference type="KEGG" id="paru:CYR75_07520"/>
<dbReference type="SUPFAM" id="SSF56524">
    <property type="entry name" value="Oxidoreductase molybdopterin-binding domain"/>
    <property type="match status" value="1"/>
</dbReference>
<dbReference type="AlphaFoldDB" id="A0A2K9MER5"/>
<sequence>MRVFLSNLTLTALLTLTLPAHADQPILTLTGKVSGGHVAISRAQLEGLGWHELVTSTSVTDGPQRFRGVLMRDLLALAGAQGDSVRATALNDYVIDIPASDFDRFDVLAALYMNGEALGPRDKGPVWIVYPRDDFAELQDIRYDMRWVWQLVGLEVR</sequence>
<gene>
    <name evidence="3" type="ORF">CYR75_07520</name>
</gene>